<dbReference type="Gene3D" id="3.40.50.300">
    <property type="entry name" value="P-loop containing nucleotide triphosphate hydrolases"/>
    <property type="match status" value="1"/>
</dbReference>
<dbReference type="CDD" id="cd03257">
    <property type="entry name" value="ABC_NikE_OppD_transporters"/>
    <property type="match status" value="1"/>
</dbReference>
<keyword evidence="1" id="KW-0813">Transport</keyword>
<dbReference type="AlphaFoldDB" id="A0A7C5UWW7"/>
<dbReference type="InterPro" id="IPR025662">
    <property type="entry name" value="Sigma_54_int_dom_ATP-bd_1"/>
</dbReference>
<gene>
    <name evidence="5" type="ORF">ENL47_09170</name>
</gene>
<feature type="domain" description="ABC transporter" evidence="4">
    <location>
        <begin position="10"/>
        <end position="259"/>
    </location>
</feature>
<dbReference type="GO" id="GO:0005524">
    <property type="term" value="F:ATP binding"/>
    <property type="evidence" value="ECO:0007669"/>
    <property type="project" value="UniProtKB-KW"/>
</dbReference>
<evidence type="ECO:0000256" key="3">
    <source>
        <dbReference type="ARBA" id="ARBA00022840"/>
    </source>
</evidence>
<dbReference type="PANTHER" id="PTHR43230:SF1">
    <property type="entry name" value="OLIGOPEPTIDE ABC TRANSPORTER, ATP-BINDING PROTEIN"/>
    <property type="match status" value="1"/>
</dbReference>
<dbReference type="GO" id="GO:0016887">
    <property type="term" value="F:ATP hydrolysis activity"/>
    <property type="evidence" value="ECO:0007669"/>
    <property type="project" value="InterPro"/>
</dbReference>
<evidence type="ECO:0000256" key="2">
    <source>
        <dbReference type="ARBA" id="ARBA00022741"/>
    </source>
</evidence>
<dbReference type="PROSITE" id="PS00675">
    <property type="entry name" value="SIGMA54_INTERACT_1"/>
    <property type="match status" value="1"/>
</dbReference>
<name>A0A7C5UWW7_9CREN</name>
<accession>A0A7C5UWW7</accession>
<keyword evidence="3 5" id="KW-0067">ATP-binding</keyword>
<dbReference type="InterPro" id="IPR027417">
    <property type="entry name" value="P-loop_NTPase"/>
</dbReference>
<dbReference type="Pfam" id="PF00005">
    <property type="entry name" value="ABC_tran"/>
    <property type="match status" value="1"/>
</dbReference>
<dbReference type="PANTHER" id="PTHR43230">
    <property type="entry name" value="ABC-TYPE DIPEPTIDE/OLIGOPEPTIDE TRANSPORT SYSTEM, ATPASE COMPONENT"/>
    <property type="match status" value="1"/>
</dbReference>
<comment type="caution">
    <text evidence="5">The sequence shown here is derived from an EMBL/GenBank/DDBJ whole genome shotgun (WGS) entry which is preliminary data.</text>
</comment>
<dbReference type="NCBIfam" id="TIGR01727">
    <property type="entry name" value="oligo_HPY"/>
    <property type="match status" value="1"/>
</dbReference>
<dbReference type="InterPro" id="IPR013563">
    <property type="entry name" value="Oligopep_ABC_C"/>
</dbReference>
<keyword evidence="2" id="KW-0547">Nucleotide-binding</keyword>
<evidence type="ECO:0000256" key="1">
    <source>
        <dbReference type="ARBA" id="ARBA00022448"/>
    </source>
</evidence>
<dbReference type="InterPro" id="IPR017871">
    <property type="entry name" value="ABC_transporter-like_CS"/>
</dbReference>
<evidence type="ECO:0000259" key="4">
    <source>
        <dbReference type="PROSITE" id="PS50893"/>
    </source>
</evidence>
<organism evidence="5">
    <name type="scientific">Ignisphaera aggregans</name>
    <dbReference type="NCBI Taxonomy" id="334771"/>
    <lineage>
        <taxon>Archaea</taxon>
        <taxon>Thermoproteota</taxon>
        <taxon>Thermoprotei</taxon>
        <taxon>Desulfurococcales</taxon>
        <taxon>Desulfurococcaceae</taxon>
        <taxon>Ignisphaera</taxon>
    </lineage>
</organism>
<dbReference type="SMART" id="SM00382">
    <property type="entry name" value="AAA"/>
    <property type="match status" value="1"/>
</dbReference>
<dbReference type="GO" id="GO:0015833">
    <property type="term" value="P:peptide transport"/>
    <property type="evidence" value="ECO:0007669"/>
    <property type="project" value="InterPro"/>
</dbReference>
<reference evidence="5" key="1">
    <citation type="journal article" date="2020" name="mSystems">
        <title>Genome- and Community-Level Interaction Insights into Carbon Utilization and Element Cycling Functions of Hydrothermarchaeota in Hydrothermal Sediment.</title>
        <authorList>
            <person name="Zhou Z."/>
            <person name="Liu Y."/>
            <person name="Xu W."/>
            <person name="Pan J."/>
            <person name="Luo Z.H."/>
            <person name="Li M."/>
        </authorList>
    </citation>
    <scope>NUCLEOTIDE SEQUENCE [LARGE SCALE GENOMIC DNA]</scope>
    <source>
        <strain evidence="5">SpSt-1</strain>
    </source>
</reference>
<evidence type="ECO:0000313" key="5">
    <source>
        <dbReference type="EMBL" id="HHR96942.1"/>
    </source>
</evidence>
<protein>
    <submittedName>
        <fullName evidence="5">ABC transporter ATP-binding protein</fullName>
    </submittedName>
</protein>
<dbReference type="PROSITE" id="PS00211">
    <property type="entry name" value="ABC_TRANSPORTER_1"/>
    <property type="match status" value="1"/>
</dbReference>
<dbReference type="Pfam" id="PF08352">
    <property type="entry name" value="oligo_HPY"/>
    <property type="match status" value="1"/>
</dbReference>
<dbReference type="EMBL" id="DRUB01000181">
    <property type="protein sequence ID" value="HHR96942.1"/>
    <property type="molecule type" value="Genomic_DNA"/>
</dbReference>
<dbReference type="PROSITE" id="PS50893">
    <property type="entry name" value="ABC_TRANSPORTER_2"/>
    <property type="match status" value="1"/>
</dbReference>
<sequence length="327" mass="37304">MDIDLNNYLLYVDKVTKLFGYGLLGLRKFKALDEVTISLPSQEPKLFVLIGETGSGKTTLLRIILRMIAPDMGSVYYKGKNVFDMKSSDVKWYRKEVQAIFQDPYETFSPLRTIDSYLFDVSKYLLGINRKEAETLIDETLRFVGLSLDRVKGKRIREFSGGELQRISIARAILSKPGLLLADEPVSMLDASLRVNILNIFKEIKEKLKLSIIYVTHDLVTAYYVGDEMAVLYRGVLVESGPMEHIYKDPLHPYTQLLMNSILEPDIDIKNRIKPVKLSSIEIKEFLAPGCRFASRCPYAMPKCAKEVPPSIIVDGKRIVRCWLHVK</sequence>
<dbReference type="InterPro" id="IPR003593">
    <property type="entry name" value="AAA+_ATPase"/>
</dbReference>
<dbReference type="InterPro" id="IPR003439">
    <property type="entry name" value="ABC_transporter-like_ATP-bd"/>
</dbReference>
<proteinExistence type="predicted"/>
<dbReference type="SUPFAM" id="SSF52540">
    <property type="entry name" value="P-loop containing nucleoside triphosphate hydrolases"/>
    <property type="match status" value="1"/>
</dbReference>